<dbReference type="KEGG" id="ats:109755403"/>
<dbReference type="GO" id="GO:0009744">
    <property type="term" value="P:response to sucrose"/>
    <property type="evidence" value="ECO:0007669"/>
    <property type="project" value="UniProtKB-ARBA"/>
</dbReference>
<dbReference type="GO" id="GO:0005634">
    <property type="term" value="C:nucleus"/>
    <property type="evidence" value="ECO:0007669"/>
    <property type="project" value="UniProtKB-SubCell"/>
</dbReference>
<dbReference type="OrthoDB" id="582313at2759"/>
<organism evidence="9 10">
    <name type="scientific">Aegilops tauschii subsp. strangulata</name>
    <name type="common">Goatgrass</name>
    <dbReference type="NCBI Taxonomy" id="200361"/>
    <lineage>
        <taxon>Eukaryota</taxon>
        <taxon>Viridiplantae</taxon>
        <taxon>Streptophyta</taxon>
        <taxon>Embryophyta</taxon>
        <taxon>Tracheophyta</taxon>
        <taxon>Spermatophyta</taxon>
        <taxon>Magnoliopsida</taxon>
        <taxon>Liliopsida</taxon>
        <taxon>Poales</taxon>
        <taxon>Poaceae</taxon>
        <taxon>BOP clade</taxon>
        <taxon>Pooideae</taxon>
        <taxon>Triticodae</taxon>
        <taxon>Triticeae</taxon>
        <taxon>Triticinae</taxon>
        <taxon>Aegilops</taxon>
    </lineage>
</organism>
<dbReference type="GeneID" id="109755403"/>
<evidence type="ECO:0000256" key="3">
    <source>
        <dbReference type="ARBA" id="ARBA00023125"/>
    </source>
</evidence>
<dbReference type="NCBIfam" id="TIGR01557">
    <property type="entry name" value="myb_SHAQKYF"/>
    <property type="match status" value="1"/>
</dbReference>
<dbReference type="OMA" id="NTCNDRP"/>
<dbReference type="Pfam" id="PF00249">
    <property type="entry name" value="Myb_DNA-binding"/>
    <property type="match status" value="1"/>
</dbReference>
<dbReference type="PROSITE" id="PS50090">
    <property type="entry name" value="MYB_LIKE"/>
    <property type="match status" value="1"/>
</dbReference>
<evidence type="ECO:0000259" key="7">
    <source>
        <dbReference type="PROSITE" id="PS51293"/>
    </source>
</evidence>
<protein>
    <submittedName>
        <fullName evidence="9">Uncharacterized protein</fullName>
    </submittedName>
</protein>
<dbReference type="CDD" id="cd00167">
    <property type="entry name" value="SANT"/>
    <property type="match status" value="1"/>
</dbReference>
<evidence type="ECO:0000313" key="10">
    <source>
        <dbReference type="Proteomes" id="UP000015105"/>
    </source>
</evidence>
<feature type="domain" description="Myb-like" evidence="6">
    <location>
        <begin position="75"/>
        <end position="127"/>
    </location>
</feature>
<dbReference type="PANTHER" id="PTHR44042">
    <property type="entry name" value="DUPLICATED HOMEODOMAIN-LIKE SUPERFAMILY PROTEIN-RELATED"/>
    <property type="match status" value="1"/>
</dbReference>
<dbReference type="InterPro" id="IPR001005">
    <property type="entry name" value="SANT/Myb"/>
</dbReference>
<reference evidence="9" key="4">
    <citation type="submission" date="2019-03" db="UniProtKB">
        <authorList>
            <consortium name="EnsemblPlants"/>
        </authorList>
    </citation>
    <scope>IDENTIFICATION</scope>
</reference>
<dbReference type="PROSITE" id="PS51293">
    <property type="entry name" value="SANT"/>
    <property type="match status" value="1"/>
</dbReference>
<accession>A0A453QVV2</accession>
<name>A0A453QVV2_AEGTS</name>
<dbReference type="SUPFAM" id="SSF46689">
    <property type="entry name" value="Homeodomain-like"/>
    <property type="match status" value="1"/>
</dbReference>
<reference evidence="9" key="3">
    <citation type="journal article" date="2017" name="Nature">
        <title>Genome sequence of the progenitor of the wheat D genome Aegilops tauschii.</title>
        <authorList>
            <person name="Luo M.C."/>
            <person name="Gu Y.Q."/>
            <person name="Puiu D."/>
            <person name="Wang H."/>
            <person name="Twardziok S.O."/>
            <person name="Deal K.R."/>
            <person name="Huo N."/>
            <person name="Zhu T."/>
            <person name="Wang L."/>
            <person name="Wang Y."/>
            <person name="McGuire P.E."/>
            <person name="Liu S."/>
            <person name="Long H."/>
            <person name="Ramasamy R.K."/>
            <person name="Rodriguez J.C."/>
            <person name="Van S.L."/>
            <person name="Yuan L."/>
            <person name="Wang Z."/>
            <person name="Xia Z."/>
            <person name="Xiao L."/>
            <person name="Anderson O.D."/>
            <person name="Ouyang S."/>
            <person name="Liang Y."/>
            <person name="Zimin A.V."/>
            <person name="Pertea G."/>
            <person name="Qi P."/>
            <person name="Bennetzen J.L."/>
            <person name="Dai X."/>
            <person name="Dawson M.W."/>
            <person name="Muller H.G."/>
            <person name="Kugler K."/>
            <person name="Rivarola-Duarte L."/>
            <person name="Spannagl M."/>
            <person name="Mayer K.F.X."/>
            <person name="Lu F.H."/>
            <person name="Bevan M.W."/>
            <person name="Leroy P."/>
            <person name="Li P."/>
            <person name="You F.M."/>
            <person name="Sun Q."/>
            <person name="Liu Z."/>
            <person name="Lyons E."/>
            <person name="Wicker T."/>
            <person name="Salzberg S.L."/>
            <person name="Devos K.M."/>
            <person name="Dvorak J."/>
        </authorList>
    </citation>
    <scope>NUCLEOTIDE SEQUENCE [LARGE SCALE GENOMIC DNA]</scope>
    <source>
        <strain evidence="9">cv. AL8/78</strain>
    </source>
</reference>
<dbReference type="InterPro" id="IPR006447">
    <property type="entry name" value="Myb_dom_plants"/>
</dbReference>
<dbReference type="Gramene" id="AET7Gv20344200.4">
    <property type="protein sequence ID" value="AET7Gv20344200.4"/>
    <property type="gene ID" value="AET7Gv20344200"/>
</dbReference>
<reference evidence="9" key="5">
    <citation type="journal article" date="2021" name="G3 (Bethesda)">
        <title>Aegilops tauschii genome assembly Aet v5.0 features greater sequence contiguity and improved annotation.</title>
        <authorList>
            <person name="Wang L."/>
            <person name="Zhu T."/>
            <person name="Rodriguez J.C."/>
            <person name="Deal K.R."/>
            <person name="Dubcovsky J."/>
            <person name="McGuire P.E."/>
            <person name="Lux T."/>
            <person name="Spannagl M."/>
            <person name="Mayer K.F.X."/>
            <person name="Baldrich P."/>
            <person name="Meyers B.C."/>
            <person name="Huo N."/>
            <person name="Gu Y.Q."/>
            <person name="Zhou H."/>
            <person name="Devos K.M."/>
            <person name="Bennetzen J.L."/>
            <person name="Unver T."/>
            <person name="Budak H."/>
            <person name="Gulick P.J."/>
            <person name="Galiba G."/>
            <person name="Kalapos B."/>
            <person name="Nelson D.R."/>
            <person name="Li P."/>
            <person name="You F.M."/>
            <person name="Luo M.C."/>
            <person name="Dvorak J."/>
        </authorList>
    </citation>
    <scope>NUCLEOTIDE SEQUENCE [LARGE SCALE GENOMIC DNA]</scope>
    <source>
        <strain evidence="9">cv. AL8/78</strain>
    </source>
</reference>
<keyword evidence="5" id="KW-0539">Nucleus</keyword>
<dbReference type="Gene3D" id="1.10.10.60">
    <property type="entry name" value="Homeodomain-like"/>
    <property type="match status" value="1"/>
</dbReference>
<evidence type="ECO:0000259" key="8">
    <source>
        <dbReference type="PROSITE" id="PS51294"/>
    </source>
</evidence>
<dbReference type="GO" id="GO:0003700">
    <property type="term" value="F:DNA-binding transcription factor activity"/>
    <property type="evidence" value="ECO:0007669"/>
    <property type="project" value="UniProtKB-ARBA"/>
</dbReference>
<dbReference type="InterPro" id="IPR017884">
    <property type="entry name" value="SANT_dom"/>
</dbReference>
<dbReference type="GO" id="GO:0009739">
    <property type="term" value="P:response to gibberellin"/>
    <property type="evidence" value="ECO:0007669"/>
    <property type="project" value="UniProtKB-ARBA"/>
</dbReference>
<reference evidence="10" key="2">
    <citation type="journal article" date="2017" name="Nat. Plants">
        <title>The Aegilops tauschii genome reveals multiple impacts of transposons.</title>
        <authorList>
            <person name="Zhao G."/>
            <person name="Zou C."/>
            <person name="Li K."/>
            <person name="Wang K."/>
            <person name="Li T."/>
            <person name="Gao L."/>
            <person name="Zhang X."/>
            <person name="Wang H."/>
            <person name="Yang Z."/>
            <person name="Liu X."/>
            <person name="Jiang W."/>
            <person name="Mao L."/>
            <person name="Kong X."/>
            <person name="Jiao Y."/>
            <person name="Jia J."/>
        </authorList>
    </citation>
    <scope>NUCLEOTIDE SEQUENCE [LARGE SCALE GENOMIC DNA]</scope>
    <source>
        <strain evidence="10">cv. AL8/78</strain>
    </source>
</reference>
<dbReference type="GO" id="GO:0003677">
    <property type="term" value="F:DNA binding"/>
    <property type="evidence" value="ECO:0007669"/>
    <property type="project" value="UniProtKB-KW"/>
</dbReference>
<feature type="domain" description="SANT" evidence="7">
    <location>
        <begin position="83"/>
        <end position="131"/>
    </location>
</feature>
<keyword evidence="10" id="KW-1185">Reference proteome</keyword>
<keyword evidence="4" id="KW-0804">Transcription</keyword>
<dbReference type="PANTHER" id="PTHR44042:SF11">
    <property type="entry name" value="OS06G0173800 PROTEIN"/>
    <property type="match status" value="1"/>
</dbReference>
<reference evidence="10" key="1">
    <citation type="journal article" date="2014" name="Science">
        <title>Ancient hybridizations among the ancestral genomes of bread wheat.</title>
        <authorList>
            <consortium name="International Wheat Genome Sequencing Consortium,"/>
            <person name="Marcussen T."/>
            <person name="Sandve S.R."/>
            <person name="Heier L."/>
            <person name="Spannagl M."/>
            <person name="Pfeifer M."/>
            <person name="Jakobsen K.S."/>
            <person name="Wulff B.B."/>
            <person name="Steuernagel B."/>
            <person name="Mayer K.F."/>
            <person name="Olsen O.A."/>
        </authorList>
    </citation>
    <scope>NUCLEOTIDE SEQUENCE [LARGE SCALE GENOMIC DNA]</scope>
    <source>
        <strain evidence="10">cv. AL8/78</strain>
    </source>
</reference>
<dbReference type="PROSITE" id="PS51294">
    <property type="entry name" value="HTH_MYB"/>
    <property type="match status" value="1"/>
</dbReference>
<dbReference type="InterPro" id="IPR017930">
    <property type="entry name" value="Myb_dom"/>
</dbReference>
<dbReference type="RefSeq" id="XP_040250576.1">
    <property type="nucleotide sequence ID" value="XM_040394642.3"/>
</dbReference>
<evidence type="ECO:0000256" key="5">
    <source>
        <dbReference type="ARBA" id="ARBA00023242"/>
    </source>
</evidence>
<dbReference type="FunFam" id="1.10.10.60:FF:000009">
    <property type="entry name" value="transcription factor MYB1R1"/>
    <property type="match status" value="1"/>
</dbReference>
<keyword evidence="3" id="KW-0238">DNA-binding</keyword>
<dbReference type="EnsemblPlants" id="AET7Gv20344200.4">
    <property type="protein sequence ID" value="AET7Gv20344200.4"/>
    <property type="gene ID" value="AET7Gv20344200"/>
</dbReference>
<evidence type="ECO:0000256" key="4">
    <source>
        <dbReference type="ARBA" id="ARBA00023163"/>
    </source>
</evidence>
<keyword evidence="2" id="KW-0805">Transcription regulation</keyword>
<evidence type="ECO:0000256" key="1">
    <source>
        <dbReference type="ARBA" id="ARBA00004123"/>
    </source>
</evidence>
<evidence type="ECO:0000256" key="2">
    <source>
        <dbReference type="ARBA" id="ARBA00023015"/>
    </source>
</evidence>
<dbReference type="SMART" id="SM00717">
    <property type="entry name" value="SANT"/>
    <property type="match status" value="1"/>
</dbReference>
<proteinExistence type="predicted"/>
<evidence type="ECO:0000259" key="6">
    <source>
        <dbReference type="PROSITE" id="PS50090"/>
    </source>
</evidence>
<dbReference type="AlphaFoldDB" id="A0A453QVV2"/>
<evidence type="ECO:0000313" key="9">
    <source>
        <dbReference type="EnsemblPlants" id="AET7Gv20344200.4"/>
    </source>
</evidence>
<sequence>MYIGHCQFPFTMGGLVNENFEVREDEGTTMDDNGFSFRCALEDTRIRKTEEALMMVDKNKMGVLENNTSVDRPAVAAHQRKFWTKEEHKSFLYGLEVYGRGDWKNISKHFVTTKTPVQVSSHAQKYFKRIEKKASSRTKRYSINDVRLHDNELLAANNSSAPGQTLSFTSLNNDPSFRLQAPTSSFTVMNNLAQCSPSIYNQQVGQQPMWREQQMMGSTAPVMGGVGNYVPDGQQGSAYFYLANV</sequence>
<dbReference type="Proteomes" id="UP000015105">
    <property type="component" value="Chromosome 7D"/>
</dbReference>
<dbReference type="InterPro" id="IPR009057">
    <property type="entry name" value="Homeodomain-like_sf"/>
</dbReference>
<comment type="subcellular location">
    <subcellularLocation>
        <location evidence="1">Nucleus</location>
    </subcellularLocation>
</comment>
<feature type="domain" description="HTH myb-type" evidence="8">
    <location>
        <begin position="78"/>
        <end position="131"/>
    </location>
</feature>